<comment type="subcellular location">
    <subcellularLocation>
        <location evidence="3">Cytoplasm</location>
    </subcellularLocation>
    <subcellularLocation>
        <location evidence="2">Mitochondrion matrix</location>
    </subcellularLocation>
    <subcellularLocation>
        <location evidence="1">Mitochondrion outer membrane</location>
    </subcellularLocation>
</comment>
<keyword evidence="7" id="KW-1000">Mitochondrion outer membrane</keyword>
<dbReference type="InterPro" id="IPR026169">
    <property type="entry name" value="MIEAP"/>
</dbReference>
<evidence type="ECO:0000256" key="13">
    <source>
        <dbReference type="SAM" id="Coils"/>
    </source>
</evidence>
<evidence type="ECO:0000256" key="9">
    <source>
        <dbReference type="ARBA" id="ARBA00023121"/>
    </source>
</evidence>
<evidence type="ECO:0000256" key="14">
    <source>
        <dbReference type="SAM" id="MobiDB-lite"/>
    </source>
</evidence>
<evidence type="ECO:0000256" key="1">
    <source>
        <dbReference type="ARBA" id="ARBA00004294"/>
    </source>
</evidence>
<keyword evidence="16" id="KW-1185">Reference proteome</keyword>
<evidence type="ECO:0000256" key="2">
    <source>
        <dbReference type="ARBA" id="ARBA00004305"/>
    </source>
</evidence>
<evidence type="ECO:0000256" key="3">
    <source>
        <dbReference type="ARBA" id="ARBA00004496"/>
    </source>
</evidence>
<evidence type="ECO:0000256" key="7">
    <source>
        <dbReference type="ARBA" id="ARBA00022787"/>
    </source>
</evidence>
<dbReference type="KEGG" id="char:105895226"/>
<dbReference type="Pfam" id="PF16026">
    <property type="entry name" value="MIEAP"/>
    <property type="match status" value="1"/>
</dbReference>
<feature type="coiled-coil region" evidence="13">
    <location>
        <begin position="162"/>
        <end position="189"/>
    </location>
</feature>
<evidence type="ECO:0000259" key="15">
    <source>
        <dbReference type="Pfam" id="PF16026"/>
    </source>
</evidence>
<evidence type="ECO:0000313" key="17">
    <source>
        <dbReference type="RefSeq" id="XP_031430236.1"/>
    </source>
</evidence>
<evidence type="ECO:0000256" key="12">
    <source>
        <dbReference type="ARBA" id="ARBA00032687"/>
    </source>
</evidence>
<keyword evidence="10" id="KW-0496">Mitochondrion</keyword>
<evidence type="ECO:0000256" key="10">
    <source>
        <dbReference type="ARBA" id="ARBA00023128"/>
    </source>
</evidence>
<feature type="compositionally biased region" description="Low complexity" evidence="14">
    <location>
        <begin position="236"/>
        <end position="245"/>
    </location>
</feature>
<feature type="domain" description="Mitochondria-eating protein C-terminal" evidence="15">
    <location>
        <begin position="255"/>
        <end position="445"/>
    </location>
</feature>
<evidence type="ECO:0000313" key="16">
    <source>
        <dbReference type="Proteomes" id="UP000515152"/>
    </source>
</evidence>
<evidence type="ECO:0000256" key="5">
    <source>
        <dbReference type="ARBA" id="ARBA00019863"/>
    </source>
</evidence>
<dbReference type="PANTHER" id="PTHR21771:SF0">
    <property type="entry name" value="MITOCHONDRIA-EATING PROTEIN"/>
    <property type="match status" value="1"/>
</dbReference>
<dbReference type="GO" id="GO:0035694">
    <property type="term" value="P:mitochondrial protein catabolic process"/>
    <property type="evidence" value="ECO:0007669"/>
    <property type="project" value="InterPro"/>
</dbReference>
<gene>
    <name evidence="17" type="primary">spata18</name>
</gene>
<sequence>MADSLRRLVNSSSFSLLQQKLESWYKDYHVISCDQNLNRCCELVELTSKIQGQLFTILSQTAREGGHYAGVDTLKTRLLPWLGTCFTMGSSSFSPDTSLNLIQDSVEKDRKIRQLSASLENEKQKMETELCSTRFELGSVKQELFDAQLTLDDTKNKSATTLLATEDEILQLRAELRSAHDQVELYRRKLDTFDDYDRQVRMLRDEVSILTAEKTVLRERLVRSRSPSPPPRRSRASSPLRSESPTRAQLTNSARHARLVSRFSDLYATERLEAQSLLRRYIDDLETVQRIIFIAAVESFQAAKLAFRQFKLRVRKTLAPSHMGPDTLEDVVMDYIVRNLDLYDVQTSVNDVINSMNVNPRISFPAEVDFVLISSFIRETCRIAFAMQTLDPPLDLAFSTDGELYNDIKYRRSYDSEFTAPLVVYHVWPSLIEDDTVIVKGEAVTRRGALWRNRSRSTSPVRSRSGSPTRTLRFSHNRSLSSGRLTVSRL</sequence>
<keyword evidence="9" id="KW-0446">Lipid-binding</keyword>
<name>A0A6P8G374_CLUHA</name>
<evidence type="ECO:0000256" key="6">
    <source>
        <dbReference type="ARBA" id="ARBA00022490"/>
    </source>
</evidence>
<protein>
    <recommendedName>
        <fullName evidence="5">Mitochondria-eating protein</fullName>
    </recommendedName>
    <alternativeName>
        <fullName evidence="12">Spermatogenesis-associated protein 18</fullName>
    </alternativeName>
</protein>
<evidence type="ECO:0000256" key="8">
    <source>
        <dbReference type="ARBA" id="ARBA00023054"/>
    </source>
</evidence>
<feature type="region of interest" description="Disordered" evidence="14">
    <location>
        <begin position="455"/>
        <end position="474"/>
    </location>
</feature>
<dbReference type="GO" id="GO:0008289">
    <property type="term" value="F:lipid binding"/>
    <property type="evidence" value="ECO:0007669"/>
    <property type="project" value="UniProtKB-KW"/>
</dbReference>
<dbReference type="Proteomes" id="UP000515152">
    <property type="component" value="Chromosome 10"/>
</dbReference>
<organism evidence="16 17">
    <name type="scientific">Clupea harengus</name>
    <name type="common">Atlantic herring</name>
    <dbReference type="NCBI Taxonomy" id="7950"/>
    <lineage>
        <taxon>Eukaryota</taxon>
        <taxon>Metazoa</taxon>
        <taxon>Chordata</taxon>
        <taxon>Craniata</taxon>
        <taxon>Vertebrata</taxon>
        <taxon>Euteleostomi</taxon>
        <taxon>Actinopterygii</taxon>
        <taxon>Neopterygii</taxon>
        <taxon>Teleostei</taxon>
        <taxon>Clupei</taxon>
        <taxon>Clupeiformes</taxon>
        <taxon>Clupeoidei</taxon>
        <taxon>Clupeidae</taxon>
        <taxon>Clupea</taxon>
    </lineage>
</organism>
<accession>A0A6P8G374</accession>
<keyword evidence="11" id="KW-0472">Membrane</keyword>
<feature type="compositionally biased region" description="Low complexity" evidence="14">
    <location>
        <begin position="456"/>
        <end position="471"/>
    </location>
</feature>
<reference evidence="17" key="1">
    <citation type="submission" date="2025-08" db="UniProtKB">
        <authorList>
            <consortium name="RefSeq"/>
        </authorList>
    </citation>
    <scope>IDENTIFICATION</scope>
</reference>
<dbReference type="InterPro" id="IPR031981">
    <property type="entry name" value="MIEAP_C"/>
</dbReference>
<dbReference type="OrthoDB" id="5966837at2759"/>
<comment type="similarity">
    <text evidence="4">Belongs to the MIEAP family.</text>
</comment>
<dbReference type="PANTHER" id="PTHR21771">
    <property type="entry name" value="MITOCHONDRIA-EATING PROTEIN-RELATED"/>
    <property type="match status" value="1"/>
</dbReference>
<keyword evidence="8 13" id="KW-0175">Coiled coil</keyword>
<dbReference type="GO" id="GO:0005759">
    <property type="term" value="C:mitochondrial matrix"/>
    <property type="evidence" value="ECO:0007669"/>
    <property type="project" value="UniProtKB-SubCell"/>
</dbReference>
<feature type="region of interest" description="Disordered" evidence="14">
    <location>
        <begin position="220"/>
        <end position="251"/>
    </location>
</feature>
<dbReference type="GO" id="GO:0005741">
    <property type="term" value="C:mitochondrial outer membrane"/>
    <property type="evidence" value="ECO:0007669"/>
    <property type="project" value="UniProtKB-SubCell"/>
</dbReference>
<dbReference type="AlphaFoldDB" id="A0A6P8G374"/>
<dbReference type="GO" id="GO:0035695">
    <property type="term" value="P:mitophagy by internal vacuole formation"/>
    <property type="evidence" value="ECO:0007669"/>
    <property type="project" value="TreeGrafter"/>
</dbReference>
<evidence type="ECO:0000256" key="4">
    <source>
        <dbReference type="ARBA" id="ARBA00008233"/>
    </source>
</evidence>
<dbReference type="CTD" id="132671"/>
<keyword evidence="6" id="KW-0963">Cytoplasm</keyword>
<evidence type="ECO:0000256" key="11">
    <source>
        <dbReference type="ARBA" id="ARBA00023136"/>
    </source>
</evidence>
<dbReference type="GO" id="GO:0048545">
    <property type="term" value="P:response to steroid hormone"/>
    <property type="evidence" value="ECO:0007669"/>
    <property type="project" value="Ensembl"/>
</dbReference>
<dbReference type="RefSeq" id="XP_031430236.1">
    <property type="nucleotide sequence ID" value="XM_031574376.1"/>
</dbReference>
<proteinExistence type="inferred from homology"/>
<dbReference type="GeneID" id="105895226"/>